<organism evidence="2 3">
    <name type="scientific">Protopolystoma xenopodis</name>
    <dbReference type="NCBI Taxonomy" id="117903"/>
    <lineage>
        <taxon>Eukaryota</taxon>
        <taxon>Metazoa</taxon>
        <taxon>Spiralia</taxon>
        <taxon>Lophotrochozoa</taxon>
        <taxon>Platyhelminthes</taxon>
        <taxon>Monogenea</taxon>
        <taxon>Polyopisthocotylea</taxon>
        <taxon>Polystomatidea</taxon>
        <taxon>Polystomatidae</taxon>
        <taxon>Protopolystoma</taxon>
    </lineage>
</organism>
<feature type="compositionally biased region" description="Polar residues" evidence="1">
    <location>
        <begin position="33"/>
        <end position="49"/>
    </location>
</feature>
<gene>
    <name evidence="2" type="ORF">PXEA_LOCUS6219</name>
</gene>
<keyword evidence="3" id="KW-1185">Reference proteome</keyword>
<sequence>MDLVIWYSRRAGGPSVGLEGARREGGGEPASLLSRNPGTRAVGQSQTKSAYAKHRCTETTPFEARALESTIIRRRPSDTEGTESPWFRLASGDKLKVPESKRKRI</sequence>
<dbReference type="EMBL" id="CAAALY010015808">
    <property type="protein sequence ID" value="VEL12779.1"/>
    <property type="molecule type" value="Genomic_DNA"/>
</dbReference>
<comment type="caution">
    <text evidence="2">The sequence shown here is derived from an EMBL/GenBank/DDBJ whole genome shotgun (WGS) entry which is preliminary data.</text>
</comment>
<protein>
    <submittedName>
        <fullName evidence="2">Uncharacterized protein</fullName>
    </submittedName>
</protein>
<evidence type="ECO:0000256" key="1">
    <source>
        <dbReference type="SAM" id="MobiDB-lite"/>
    </source>
</evidence>
<feature type="region of interest" description="Disordered" evidence="1">
    <location>
        <begin position="14"/>
        <end position="55"/>
    </location>
</feature>
<evidence type="ECO:0000313" key="3">
    <source>
        <dbReference type="Proteomes" id="UP000784294"/>
    </source>
</evidence>
<proteinExistence type="predicted"/>
<evidence type="ECO:0000313" key="2">
    <source>
        <dbReference type="EMBL" id="VEL12779.1"/>
    </source>
</evidence>
<reference evidence="2" key="1">
    <citation type="submission" date="2018-11" db="EMBL/GenBank/DDBJ databases">
        <authorList>
            <consortium name="Pathogen Informatics"/>
        </authorList>
    </citation>
    <scope>NUCLEOTIDE SEQUENCE</scope>
</reference>
<accession>A0A3S4ZJ08</accession>
<dbReference type="Proteomes" id="UP000784294">
    <property type="component" value="Unassembled WGS sequence"/>
</dbReference>
<name>A0A3S4ZJ08_9PLAT</name>
<dbReference type="AlphaFoldDB" id="A0A3S4ZJ08"/>